<evidence type="ECO:0000313" key="3">
    <source>
        <dbReference type="Proteomes" id="UP000620262"/>
    </source>
</evidence>
<organism evidence="2 3">
    <name type="scientific">Rhizobium viscosum</name>
    <name type="common">Arthrobacter viscosus</name>
    <dbReference type="NCBI Taxonomy" id="1673"/>
    <lineage>
        <taxon>Bacteria</taxon>
        <taxon>Pseudomonadati</taxon>
        <taxon>Pseudomonadota</taxon>
        <taxon>Alphaproteobacteria</taxon>
        <taxon>Hyphomicrobiales</taxon>
        <taxon>Rhizobiaceae</taxon>
        <taxon>Rhizobium/Agrobacterium group</taxon>
        <taxon>Rhizobium</taxon>
    </lineage>
</organism>
<dbReference type="RefSeq" id="WP_192732078.1">
    <property type="nucleotide sequence ID" value="NZ_BAAAVL010000010.1"/>
</dbReference>
<dbReference type="InterPro" id="IPR011660">
    <property type="entry name" value="VapB-like"/>
</dbReference>
<name>A0ABR9IZ35_RHIVS</name>
<keyword evidence="3" id="KW-1185">Reference proteome</keyword>
<dbReference type="Proteomes" id="UP000620262">
    <property type="component" value="Unassembled WGS sequence"/>
</dbReference>
<evidence type="ECO:0000313" key="2">
    <source>
        <dbReference type="EMBL" id="MBE1508489.1"/>
    </source>
</evidence>
<dbReference type="Pfam" id="PF07704">
    <property type="entry name" value="PSK_trans_fac"/>
    <property type="match status" value="1"/>
</dbReference>
<feature type="region of interest" description="Disordered" evidence="1">
    <location>
        <begin position="40"/>
        <end position="81"/>
    </location>
</feature>
<evidence type="ECO:0000256" key="1">
    <source>
        <dbReference type="SAM" id="MobiDB-lite"/>
    </source>
</evidence>
<reference evidence="2 3" key="1">
    <citation type="submission" date="2020-10" db="EMBL/GenBank/DDBJ databases">
        <title>Sequencing the genomes of 1000 actinobacteria strains.</title>
        <authorList>
            <person name="Klenk H.-P."/>
        </authorList>
    </citation>
    <scope>NUCLEOTIDE SEQUENCE [LARGE SCALE GENOMIC DNA]</scope>
    <source>
        <strain evidence="2 3">DSM 7307</strain>
    </source>
</reference>
<proteinExistence type="predicted"/>
<accession>A0ABR9IZ35</accession>
<dbReference type="EMBL" id="JADBEC010000002">
    <property type="protein sequence ID" value="MBE1508489.1"/>
    <property type="molecule type" value="Genomic_DNA"/>
</dbReference>
<protein>
    <submittedName>
        <fullName evidence="2">Antitoxin VapB</fullName>
    </submittedName>
</protein>
<gene>
    <name evidence="2" type="ORF">H4W29_005734</name>
</gene>
<sequence length="81" mass="8898">MAINVNNMEADALTREFAAMAGVSITDAIVIAMKEAIERRTRSESPAETAARLRKKHGISLTPSSRKPLSHEVFDSLWDEG</sequence>
<comment type="caution">
    <text evidence="2">The sequence shown here is derived from an EMBL/GenBank/DDBJ whole genome shotgun (WGS) entry which is preliminary data.</text>
</comment>